<keyword evidence="3" id="KW-1185">Reference proteome</keyword>
<dbReference type="Pfam" id="PF00535">
    <property type="entry name" value="Glycos_transf_2"/>
    <property type="match status" value="1"/>
</dbReference>
<dbReference type="PaxDb" id="435591-BDI_2214"/>
<dbReference type="EMBL" id="CP000140">
    <property type="protein sequence ID" value="ABR43945.1"/>
    <property type="molecule type" value="Genomic_DNA"/>
</dbReference>
<dbReference type="PANTHER" id="PTHR22916:SF3">
    <property type="entry name" value="UDP-GLCNAC:BETAGAL BETA-1,3-N-ACETYLGLUCOSAMINYLTRANSFERASE-LIKE PROTEIN 1"/>
    <property type="match status" value="1"/>
</dbReference>
<dbReference type="SUPFAM" id="SSF53448">
    <property type="entry name" value="Nucleotide-diphospho-sugar transferases"/>
    <property type="match status" value="1"/>
</dbReference>
<dbReference type="Proteomes" id="UP000000566">
    <property type="component" value="Chromosome"/>
</dbReference>
<dbReference type="CDD" id="cd00761">
    <property type="entry name" value="Glyco_tranf_GTA_type"/>
    <property type="match status" value="1"/>
</dbReference>
<dbReference type="RefSeq" id="WP_011966763.1">
    <property type="nucleotide sequence ID" value="NC_009615.1"/>
</dbReference>
<reference evidence="2 3" key="1">
    <citation type="journal article" date="2007" name="PLoS Biol.">
        <title>Evolution of symbiotic bacteria in the distal human intestine.</title>
        <authorList>
            <person name="Xu J."/>
            <person name="Mahowald M.A."/>
            <person name="Ley R.E."/>
            <person name="Lozupone C.A."/>
            <person name="Hamady M."/>
            <person name="Martens E.C."/>
            <person name="Henrissat B."/>
            <person name="Coutinho P.M."/>
            <person name="Minx P."/>
            <person name="Latreille P."/>
            <person name="Cordum H."/>
            <person name="Van Brunt A."/>
            <person name="Kim K."/>
            <person name="Fulton R.S."/>
            <person name="Fulton L.A."/>
            <person name="Clifton S.W."/>
            <person name="Wilson R.K."/>
            <person name="Knight R.D."/>
            <person name="Gordon J.I."/>
        </authorList>
    </citation>
    <scope>NUCLEOTIDE SEQUENCE [LARGE SCALE GENOMIC DNA]</scope>
    <source>
        <strain evidence="3">ATCC 8503 / DSM 20701 / CIP 104284 / JCM 5825 / NCTC 11152</strain>
    </source>
</reference>
<accession>A6LE31</accession>
<dbReference type="STRING" id="435591.BDI_2214"/>
<dbReference type="InterPro" id="IPR001173">
    <property type="entry name" value="Glyco_trans_2-like"/>
</dbReference>
<protein>
    <submittedName>
        <fullName evidence="2">Glycosyltransferase family 2</fullName>
    </submittedName>
</protein>
<organism evidence="2 3">
    <name type="scientific">Parabacteroides distasonis (strain ATCC 8503 / DSM 20701 / CIP 104284 / JCM 5825 / NCTC 11152)</name>
    <dbReference type="NCBI Taxonomy" id="435591"/>
    <lineage>
        <taxon>Bacteria</taxon>
        <taxon>Pseudomonadati</taxon>
        <taxon>Bacteroidota</taxon>
        <taxon>Bacteroidia</taxon>
        <taxon>Bacteroidales</taxon>
        <taxon>Tannerellaceae</taxon>
        <taxon>Parabacteroides</taxon>
    </lineage>
</organism>
<dbReference type="KEGG" id="pdi:BDI_2214"/>
<sequence>MKTSPLISVIVPLYNTEKYIAECIKSIISQTYTNLDILVINDASTDNGRTIVYQFQEQDSRIRIIDLKENGGIANARNTGLDNANGEFIAWCDSDDIYHHSFINTMYDILCKTEADFVECQCVSGQDFNSQLFDNIKIDNIEYAIGGKDEFLKRFASHQLQTSLWSKLFRKEVFADFRFPSNRLYEENLFYFHYYPVLKKAAYITSPLYFYRSRAGSIMKTLRERELQQELQLSCDFLRFANSLPNGYKNAFRAKTLKLLLNIWQRSVTADIPIVKKCRWRKEISNIINTIVLQHLNLSNKERTLLKIHNSTIVYLAYMLYNKLK</sequence>
<dbReference type="DNASU" id="5307363"/>
<dbReference type="CAZy" id="GT2">
    <property type="family name" value="Glycosyltransferase Family 2"/>
</dbReference>
<dbReference type="AlphaFoldDB" id="A6LE31"/>
<feature type="domain" description="Glycosyltransferase 2-like" evidence="1">
    <location>
        <begin position="8"/>
        <end position="142"/>
    </location>
</feature>
<dbReference type="PATRIC" id="fig|435591.13.peg.2196"/>
<dbReference type="PANTHER" id="PTHR22916">
    <property type="entry name" value="GLYCOSYLTRANSFERASE"/>
    <property type="match status" value="1"/>
</dbReference>
<dbReference type="InterPro" id="IPR029044">
    <property type="entry name" value="Nucleotide-diphossugar_trans"/>
</dbReference>
<evidence type="ECO:0000313" key="3">
    <source>
        <dbReference type="Proteomes" id="UP000000566"/>
    </source>
</evidence>
<keyword evidence="2" id="KW-0808">Transferase</keyword>
<dbReference type="BioCyc" id="PDIS435591:G1G5A-2271-MONOMER"/>
<dbReference type="GO" id="GO:0016758">
    <property type="term" value="F:hexosyltransferase activity"/>
    <property type="evidence" value="ECO:0007669"/>
    <property type="project" value="UniProtKB-ARBA"/>
</dbReference>
<proteinExistence type="predicted"/>
<name>A6LE31_PARD8</name>
<gene>
    <name evidence="2" type="ordered locus">BDI_2214</name>
</gene>
<dbReference type="HOGENOM" id="CLU_025996_25_1_10"/>
<evidence type="ECO:0000259" key="1">
    <source>
        <dbReference type="Pfam" id="PF00535"/>
    </source>
</evidence>
<evidence type="ECO:0000313" key="2">
    <source>
        <dbReference type="EMBL" id="ABR43945.1"/>
    </source>
</evidence>
<dbReference type="eggNOG" id="COG0463">
    <property type="taxonomic scope" value="Bacteria"/>
</dbReference>
<dbReference type="Gene3D" id="3.90.550.10">
    <property type="entry name" value="Spore Coat Polysaccharide Biosynthesis Protein SpsA, Chain A"/>
    <property type="match status" value="1"/>
</dbReference>